<dbReference type="PANTHER" id="PTHR30069:SF49">
    <property type="entry name" value="OUTER MEMBRANE PROTEIN C"/>
    <property type="match status" value="1"/>
</dbReference>
<reference evidence="12 13" key="1">
    <citation type="submission" date="2007-06" db="EMBL/GenBank/DDBJ databases">
        <authorList>
            <person name="Dodson R.J."/>
            <person name="Harkins D."/>
            <person name="Paulsen I.T."/>
        </authorList>
    </citation>
    <scope>NUCLEOTIDE SEQUENCE [LARGE SCALE GENOMIC DNA]</scope>
    <source>
        <strain evidence="12 13">PA7</strain>
    </source>
</reference>
<dbReference type="AlphaFoldDB" id="A6V0X4"/>
<evidence type="ECO:0000313" key="13">
    <source>
        <dbReference type="Proteomes" id="UP000001582"/>
    </source>
</evidence>
<dbReference type="GO" id="GO:0044718">
    <property type="term" value="P:siderophore transmembrane transport"/>
    <property type="evidence" value="ECO:0007669"/>
    <property type="project" value="TreeGrafter"/>
</dbReference>
<dbReference type="Proteomes" id="UP000001582">
    <property type="component" value="Chromosome"/>
</dbReference>
<keyword evidence="5 9" id="KW-0798">TonB box</keyword>
<dbReference type="InterPro" id="IPR010100">
    <property type="entry name" value="TonB-dep_Cu_rcpt"/>
</dbReference>
<dbReference type="Pfam" id="PF07715">
    <property type="entry name" value="Plug"/>
    <property type="match status" value="1"/>
</dbReference>
<keyword evidence="3 8" id="KW-1134">Transmembrane beta strand</keyword>
<dbReference type="PROSITE" id="PS52016">
    <property type="entry name" value="TONB_DEPENDENT_REC_3"/>
    <property type="match status" value="1"/>
</dbReference>
<proteinExistence type="inferred from homology"/>
<gene>
    <name evidence="12" type="ordered locus">PSPA7_1325</name>
</gene>
<evidence type="ECO:0000256" key="3">
    <source>
        <dbReference type="ARBA" id="ARBA00022452"/>
    </source>
</evidence>
<protein>
    <submittedName>
        <fullName evidence="12">TonB-dependent copper receptor</fullName>
    </submittedName>
</protein>
<keyword evidence="6 8" id="KW-0472">Membrane</keyword>
<dbReference type="EMBL" id="CP000744">
    <property type="protein sequence ID" value="ABR82022.1"/>
    <property type="molecule type" value="Genomic_DNA"/>
</dbReference>
<dbReference type="CDD" id="cd01347">
    <property type="entry name" value="ligand_gated_channel"/>
    <property type="match status" value="1"/>
</dbReference>
<evidence type="ECO:0000256" key="9">
    <source>
        <dbReference type="RuleBase" id="RU003357"/>
    </source>
</evidence>
<comment type="subcellular location">
    <subcellularLocation>
        <location evidence="1 8">Cell outer membrane</location>
        <topology evidence="1 8">Multi-pass membrane protein</topology>
    </subcellularLocation>
</comment>
<dbReference type="SUPFAM" id="SSF56935">
    <property type="entry name" value="Porins"/>
    <property type="match status" value="1"/>
</dbReference>
<dbReference type="GO" id="GO:0009279">
    <property type="term" value="C:cell outer membrane"/>
    <property type="evidence" value="ECO:0007669"/>
    <property type="project" value="UniProtKB-SubCell"/>
</dbReference>
<evidence type="ECO:0000256" key="7">
    <source>
        <dbReference type="ARBA" id="ARBA00023237"/>
    </source>
</evidence>
<sequence length="719" mass="78562">MSTQQRAAGNACPTAAFSFDPARLAQRRRWAGAFAALCGLALSPSAVLAEEHSQHQDRAVELAPSVVTGVAQSSPLTIVTNPKEPRQPVPASDGADYLKTIPGFAVIRNGGSNGDPVLRGMFGSRLNILTNGGMMLGACPNRMDAPTSYISPETYDKLTVIKGPQTVLWGPGASAGTILFEREPERFGELGSRVNASLLAGSNGRFDKVLDAAAGNRLGYLRFTGNHAQADDYEDGAGNTVPSRWKKWNGDVAVGWTPDEDTLIELTAGKGDGEARYAGRGMDGSQFKRESLGLRFVKSNISDVLEKVEAQVYYNYADHIMDNFRLRTPDPSGMMPMPMASQVDRRTLGGRLAATWRWDDFKLVGGVDAMRNEHRARGSSYDMMTDYYTDTDQFPWSKDAVFHNYGAFGELTWFAAERDRLIGGLRLDRASVKDYRQTLKSGHMGHAMANPTAGDTRADTLPSGFVRYEHDLADSPTTLYAGLGHAERFPDYWELFSPKRGPNGSVNAFDKIKPEKTTQLDFGLQYNGDKLQAWASGYVGVVQDFILFSYREGMMGSSTQATNVDARIMGGELGASYQLTGNWKTDASLAYAWGKNSSDGRALPQIPPLEARFGLTYEEGDWSAGSLWRVVAPQNRIARDQGNVVGKDFDKSAGFGVFSLNGAYRVTRNVKLSAGVDNLFDKDYTEHLNKAGDAGFGFSANETVPEPGRTFWTKVDFSF</sequence>
<evidence type="ECO:0000259" key="11">
    <source>
        <dbReference type="Pfam" id="PF07715"/>
    </source>
</evidence>
<reference evidence="12 13" key="2">
    <citation type="journal article" date="2010" name="PLoS ONE">
        <title>Complete genome sequence of the multiresistant taxonomic outlier Pseudomonas aeruginosa PA7.</title>
        <authorList>
            <person name="Roy P.H."/>
            <person name="Tetu S.G."/>
            <person name="Larouche A."/>
            <person name="Elbourne L."/>
            <person name="Tremblay S."/>
            <person name="Ren Q."/>
            <person name="Dodson R."/>
            <person name="Harkins D."/>
            <person name="Shay R."/>
            <person name="Watkins K."/>
            <person name="Mahamoud Y."/>
            <person name="Paulsen I.T."/>
        </authorList>
    </citation>
    <scope>NUCLEOTIDE SEQUENCE [LARGE SCALE GENOMIC DNA]</scope>
    <source>
        <strain evidence="12 13">PA7</strain>
    </source>
</reference>
<evidence type="ECO:0000256" key="5">
    <source>
        <dbReference type="ARBA" id="ARBA00023077"/>
    </source>
</evidence>
<evidence type="ECO:0000313" key="12">
    <source>
        <dbReference type="EMBL" id="ABR82022.1"/>
    </source>
</evidence>
<dbReference type="InterPro" id="IPR012910">
    <property type="entry name" value="Plug_dom"/>
</dbReference>
<dbReference type="GO" id="GO:0015344">
    <property type="term" value="F:siderophore uptake transmembrane transporter activity"/>
    <property type="evidence" value="ECO:0007669"/>
    <property type="project" value="TreeGrafter"/>
</dbReference>
<name>A6V0X4_PSEP7</name>
<keyword evidence="4 8" id="KW-0812">Transmembrane</keyword>
<dbReference type="InterPro" id="IPR036942">
    <property type="entry name" value="Beta-barrel_TonB_sf"/>
</dbReference>
<dbReference type="InterPro" id="IPR000531">
    <property type="entry name" value="Beta-barrel_TonB"/>
</dbReference>
<evidence type="ECO:0000256" key="6">
    <source>
        <dbReference type="ARBA" id="ARBA00023136"/>
    </source>
</evidence>
<dbReference type="Gene3D" id="2.170.130.10">
    <property type="entry name" value="TonB-dependent receptor, plug domain"/>
    <property type="match status" value="1"/>
</dbReference>
<feature type="domain" description="TonB-dependent receptor-like beta-barrel" evidence="10">
    <location>
        <begin position="231"/>
        <end position="679"/>
    </location>
</feature>
<evidence type="ECO:0000256" key="1">
    <source>
        <dbReference type="ARBA" id="ARBA00004571"/>
    </source>
</evidence>
<dbReference type="InterPro" id="IPR037066">
    <property type="entry name" value="Plug_dom_sf"/>
</dbReference>
<dbReference type="PANTHER" id="PTHR30069">
    <property type="entry name" value="TONB-DEPENDENT OUTER MEMBRANE RECEPTOR"/>
    <property type="match status" value="1"/>
</dbReference>
<dbReference type="NCBIfam" id="TIGR01778">
    <property type="entry name" value="TonB-copper"/>
    <property type="match status" value="1"/>
</dbReference>
<accession>A6V0X4</accession>
<comment type="similarity">
    <text evidence="8 9">Belongs to the TonB-dependent receptor family.</text>
</comment>
<dbReference type="Pfam" id="PF00593">
    <property type="entry name" value="TonB_dep_Rec_b-barrel"/>
    <property type="match status" value="1"/>
</dbReference>
<evidence type="ECO:0000256" key="2">
    <source>
        <dbReference type="ARBA" id="ARBA00022448"/>
    </source>
</evidence>
<evidence type="ECO:0000256" key="8">
    <source>
        <dbReference type="PROSITE-ProRule" id="PRU01360"/>
    </source>
</evidence>
<evidence type="ECO:0000256" key="4">
    <source>
        <dbReference type="ARBA" id="ARBA00022692"/>
    </source>
</evidence>
<organism evidence="12 13">
    <name type="scientific">Pseudomonas paraeruginosa (strain DSM 24068 / PA7)</name>
    <name type="common">Pseudomonas aeruginosa (strain PA7)</name>
    <dbReference type="NCBI Taxonomy" id="381754"/>
    <lineage>
        <taxon>Bacteria</taxon>
        <taxon>Pseudomonadati</taxon>
        <taxon>Pseudomonadota</taxon>
        <taxon>Gammaproteobacteria</taxon>
        <taxon>Pseudomonadales</taxon>
        <taxon>Pseudomonadaceae</taxon>
        <taxon>Pseudomonas</taxon>
        <taxon>Pseudomonas paraeruginosa</taxon>
    </lineage>
</organism>
<evidence type="ECO:0000259" key="10">
    <source>
        <dbReference type="Pfam" id="PF00593"/>
    </source>
</evidence>
<dbReference type="InterPro" id="IPR039426">
    <property type="entry name" value="TonB-dep_rcpt-like"/>
</dbReference>
<keyword evidence="12" id="KW-0675">Receptor</keyword>
<keyword evidence="7 8" id="KW-0998">Cell outer membrane</keyword>
<keyword evidence="2 8" id="KW-0813">Transport</keyword>
<dbReference type="HOGENOM" id="CLU_014873_2_1_6"/>
<feature type="domain" description="TonB-dependent receptor plug" evidence="11">
    <location>
        <begin position="86"/>
        <end position="177"/>
    </location>
</feature>
<dbReference type="KEGG" id="pap:PSPA7_1325"/>
<dbReference type="Gene3D" id="2.40.170.20">
    <property type="entry name" value="TonB-dependent receptor, beta-barrel domain"/>
    <property type="match status" value="1"/>
</dbReference>